<dbReference type="AlphaFoldDB" id="A0AAV3EQG5"/>
<comment type="function">
    <text evidence="1">Component of the type II secretion system inner membrane complex required for the energy-dependent secretion of extracellular factors such as proteases and toxins from the periplasm.</text>
</comment>
<dbReference type="Gene3D" id="1.20.81.30">
    <property type="entry name" value="Type II secretion system (T2SS), domain F"/>
    <property type="match status" value="2"/>
</dbReference>
<dbReference type="InterPro" id="IPR001992">
    <property type="entry name" value="T2SS_GspF/T4SS_PilC_CS"/>
</dbReference>
<evidence type="ECO:0000256" key="3">
    <source>
        <dbReference type="ARBA" id="ARBA00005745"/>
    </source>
</evidence>
<evidence type="ECO:0000256" key="14">
    <source>
        <dbReference type="RuleBase" id="RU003923"/>
    </source>
</evidence>
<sequence length="404" mass="44612">MAAFEYKALEKGKQKKGVMEGDNARQVRQRLKEQGLIPVEVIETKSKQQKSASQGLSFKRGISVNDLSLITRQLATLVQAGMPLEESLKAVAEQGEKAHIRSMMMGVRSRVIEGYPLAESFADYPHVFDDLFCSMVAAGEKSGHLDTVLNRLADYAENRQKMRSKLQQAMIYPIMLTLIAIAVISFLLATVVPKIVDQFVQMGQGLPTVTEVLLAASNFVVHWGLLVVVVVIVFIAGVKWLLTKPHLRLAWDKKILQLPVVGKVVRGLNTSRFARTLSICTSSAIPLLDGMKVAADVMSNTYFKQQVLEAADNVREGASLRVSLEQTKLFPPMMLHMIASGEQSGELEQMLTRSADNQDRDFESLVNMALGIFEPLLIVFMAGIVLFIVVATLMPIIELNNLVG</sequence>
<dbReference type="Proteomes" id="UP000004521">
    <property type="component" value="Chromosome I"/>
</dbReference>
<feature type="domain" description="Type II secretion system protein GspF" evidence="16">
    <location>
        <begin position="273"/>
        <end position="395"/>
    </location>
</feature>
<dbReference type="InterPro" id="IPR018076">
    <property type="entry name" value="T2SS_GspF_dom"/>
</dbReference>
<dbReference type="GO" id="GO:0046872">
    <property type="term" value="F:metal ion binding"/>
    <property type="evidence" value="ECO:0007669"/>
    <property type="project" value="UniProtKB-KW"/>
</dbReference>
<comment type="similarity">
    <text evidence="3 14">Belongs to the GSP F family.</text>
</comment>
<dbReference type="GO" id="GO:0015628">
    <property type="term" value="P:protein secretion by the type II secretion system"/>
    <property type="evidence" value="ECO:0007669"/>
    <property type="project" value="InterPro"/>
</dbReference>
<dbReference type="Pfam" id="PF00482">
    <property type="entry name" value="T2SSF"/>
    <property type="match status" value="2"/>
</dbReference>
<gene>
    <name evidence="17" type="ORF">VFSR5_2557</name>
</gene>
<keyword evidence="6" id="KW-0997">Cell inner membrane</keyword>
<evidence type="ECO:0000256" key="4">
    <source>
        <dbReference type="ARBA" id="ARBA00022448"/>
    </source>
</evidence>
<name>A0AAV3EQG5_ALIFS</name>
<evidence type="ECO:0000256" key="2">
    <source>
        <dbReference type="ARBA" id="ARBA00004429"/>
    </source>
</evidence>
<dbReference type="PANTHER" id="PTHR30012:SF0">
    <property type="entry name" value="TYPE II SECRETION SYSTEM PROTEIN F-RELATED"/>
    <property type="match status" value="1"/>
</dbReference>
<dbReference type="InterPro" id="IPR003004">
    <property type="entry name" value="GspF/PilC"/>
</dbReference>
<dbReference type="InterPro" id="IPR011850">
    <property type="entry name" value="T2SS_GspF"/>
</dbReference>
<dbReference type="NCBIfam" id="TIGR02120">
    <property type="entry name" value="GspF"/>
    <property type="match status" value="1"/>
</dbReference>
<dbReference type="FunFam" id="1.20.81.30:FF:000001">
    <property type="entry name" value="Type II secretion system protein F"/>
    <property type="match status" value="2"/>
</dbReference>
<keyword evidence="10" id="KW-0653">Protein transport</keyword>
<evidence type="ECO:0000256" key="1">
    <source>
        <dbReference type="ARBA" id="ARBA00002684"/>
    </source>
</evidence>
<keyword evidence="4 14" id="KW-0813">Transport</keyword>
<dbReference type="PROSITE" id="PS00874">
    <property type="entry name" value="T2SP_F"/>
    <property type="match status" value="1"/>
</dbReference>
<evidence type="ECO:0000256" key="13">
    <source>
        <dbReference type="ARBA" id="ARBA00030750"/>
    </source>
</evidence>
<proteinExistence type="inferred from homology"/>
<feature type="domain" description="Type II secretion system protein GspF" evidence="16">
    <location>
        <begin position="71"/>
        <end position="193"/>
    </location>
</feature>
<protein>
    <recommendedName>
        <fullName evidence="13">General secretion pathway protein F</fullName>
    </recommendedName>
</protein>
<comment type="caution">
    <text evidence="17">The sequence shown here is derived from an EMBL/GenBank/DDBJ whole genome shotgun (WGS) entry which is preliminary data.</text>
</comment>
<keyword evidence="5" id="KW-1003">Cell membrane</keyword>
<evidence type="ECO:0000256" key="8">
    <source>
        <dbReference type="ARBA" id="ARBA00022723"/>
    </source>
</evidence>
<evidence type="ECO:0000256" key="5">
    <source>
        <dbReference type="ARBA" id="ARBA00022475"/>
    </source>
</evidence>
<dbReference type="InterPro" id="IPR042094">
    <property type="entry name" value="T2SS_GspF_sf"/>
</dbReference>
<feature type="transmembrane region" description="Helical" evidence="15">
    <location>
        <begin position="376"/>
        <end position="397"/>
    </location>
</feature>
<evidence type="ECO:0000256" key="6">
    <source>
        <dbReference type="ARBA" id="ARBA00022519"/>
    </source>
</evidence>
<keyword evidence="9" id="KW-0106">Calcium</keyword>
<evidence type="ECO:0000313" key="18">
    <source>
        <dbReference type="Proteomes" id="UP000004521"/>
    </source>
</evidence>
<comment type="subcellular location">
    <subcellularLocation>
        <location evidence="2 14">Cell inner membrane</location>
        <topology evidence="2 14">Multi-pass membrane protein</topology>
    </subcellularLocation>
</comment>
<evidence type="ECO:0000256" key="11">
    <source>
        <dbReference type="ARBA" id="ARBA00022989"/>
    </source>
</evidence>
<dbReference type="GO" id="GO:0005886">
    <property type="term" value="C:plasma membrane"/>
    <property type="evidence" value="ECO:0007669"/>
    <property type="project" value="UniProtKB-SubCell"/>
</dbReference>
<dbReference type="RefSeq" id="WP_005421417.1">
    <property type="nucleotide sequence ID" value="NZ_CM001400.1"/>
</dbReference>
<evidence type="ECO:0000256" key="7">
    <source>
        <dbReference type="ARBA" id="ARBA00022692"/>
    </source>
</evidence>
<evidence type="ECO:0000256" key="9">
    <source>
        <dbReference type="ARBA" id="ARBA00022837"/>
    </source>
</evidence>
<feature type="transmembrane region" description="Helical" evidence="15">
    <location>
        <begin position="212"/>
        <end position="238"/>
    </location>
</feature>
<evidence type="ECO:0000256" key="12">
    <source>
        <dbReference type="ARBA" id="ARBA00023136"/>
    </source>
</evidence>
<evidence type="ECO:0000256" key="15">
    <source>
        <dbReference type="SAM" id="Phobius"/>
    </source>
</evidence>
<evidence type="ECO:0000256" key="10">
    <source>
        <dbReference type="ARBA" id="ARBA00022927"/>
    </source>
</evidence>
<keyword evidence="11 15" id="KW-1133">Transmembrane helix</keyword>
<keyword evidence="7 14" id="KW-0812">Transmembrane</keyword>
<dbReference type="EMBL" id="AHIH01000008">
    <property type="protein sequence ID" value="EHN69206.1"/>
    <property type="molecule type" value="Genomic_DNA"/>
</dbReference>
<keyword evidence="12 15" id="KW-0472">Membrane</keyword>
<dbReference type="PANTHER" id="PTHR30012">
    <property type="entry name" value="GENERAL SECRETION PATHWAY PROTEIN"/>
    <property type="match status" value="1"/>
</dbReference>
<reference evidence="17 18" key="1">
    <citation type="journal article" date="2012" name="J. Bacteriol.">
        <title>Draft Genome Sequence of Vibrio fischeri SR5, a Strain Isolated from the Light Organ of the Mediterranean Squid Sepiola robusta.</title>
        <authorList>
            <person name="Gyllborg M.C."/>
            <person name="Sahl J.W."/>
            <person name="Cronin D.C.III."/>
            <person name="Rasko D.A."/>
            <person name="Mandel M.J."/>
        </authorList>
    </citation>
    <scope>NUCLEOTIDE SEQUENCE [LARGE SCALE GENOMIC DNA]</scope>
    <source>
        <strain evidence="17 18">SR5</strain>
    </source>
</reference>
<dbReference type="GO" id="GO:0015627">
    <property type="term" value="C:type II protein secretion system complex"/>
    <property type="evidence" value="ECO:0007669"/>
    <property type="project" value="InterPro"/>
</dbReference>
<evidence type="ECO:0000259" key="16">
    <source>
        <dbReference type="Pfam" id="PF00482"/>
    </source>
</evidence>
<dbReference type="PRINTS" id="PR00812">
    <property type="entry name" value="BCTERIALGSPF"/>
</dbReference>
<keyword evidence="8" id="KW-0479">Metal-binding</keyword>
<accession>A0AAV3EQG5</accession>
<feature type="transmembrane region" description="Helical" evidence="15">
    <location>
        <begin position="169"/>
        <end position="192"/>
    </location>
</feature>
<organism evidence="17 18">
    <name type="scientific">Aliivibrio fischeri SR5</name>
    <dbReference type="NCBI Taxonomy" id="1088719"/>
    <lineage>
        <taxon>Bacteria</taxon>
        <taxon>Pseudomonadati</taxon>
        <taxon>Pseudomonadota</taxon>
        <taxon>Gammaproteobacteria</taxon>
        <taxon>Vibrionales</taxon>
        <taxon>Vibrionaceae</taxon>
        <taxon>Aliivibrio</taxon>
    </lineage>
</organism>
<evidence type="ECO:0000313" key="17">
    <source>
        <dbReference type="EMBL" id="EHN69206.1"/>
    </source>
</evidence>